<name>A0A916JQY0_9FLAO</name>
<dbReference type="EMBL" id="OU015584">
    <property type="protein sequence ID" value="CAG5087404.1"/>
    <property type="molecule type" value="Genomic_DNA"/>
</dbReference>
<dbReference type="Proteomes" id="UP000683507">
    <property type="component" value="Chromosome"/>
</dbReference>
<dbReference type="KEGG" id="ptan:CRYO30217_03474"/>
<organism evidence="1 2">
    <name type="scientific">Parvicella tangerina</name>
    <dbReference type="NCBI Taxonomy" id="2829795"/>
    <lineage>
        <taxon>Bacteria</taxon>
        <taxon>Pseudomonadati</taxon>
        <taxon>Bacteroidota</taxon>
        <taxon>Flavobacteriia</taxon>
        <taxon>Flavobacteriales</taxon>
        <taxon>Parvicellaceae</taxon>
        <taxon>Parvicella</taxon>
    </lineage>
</organism>
<gene>
    <name evidence="1" type="ORF">CRYO30217_03474</name>
</gene>
<protein>
    <submittedName>
        <fullName evidence="1">Uncharacterized protein</fullName>
    </submittedName>
</protein>
<proteinExistence type="predicted"/>
<accession>A0A916JQY0</accession>
<evidence type="ECO:0000313" key="1">
    <source>
        <dbReference type="EMBL" id="CAG5087404.1"/>
    </source>
</evidence>
<reference evidence="1" key="1">
    <citation type="submission" date="2021-04" db="EMBL/GenBank/DDBJ databases">
        <authorList>
            <person name="Rodrigo-Torres L."/>
            <person name="Arahal R. D."/>
            <person name="Lucena T."/>
        </authorList>
    </citation>
    <scope>NUCLEOTIDE SEQUENCE</scope>
    <source>
        <strain evidence="1">AS29M-1</strain>
    </source>
</reference>
<evidence type="ECO:0000313" key="2">
    <source>
        <dbReference type="Proteomes" id="UP000683507"/>
    </source>
</evidence>
<sequence length="35" mass="4094">MLVNDTGDSFSLTTYNDDIKNDILYKHTKGLYYPH</sequence>
<keyword evidence="2" id="KW-1185">Reference proteome</keyword>
<dbReference type="AlphaFoldDB" id="A0A916JQY0"/>